<keyword evidence="2" id="KW-0472">Membrane</keyword>
<dbReference type="PANTHER" id="PTHR18956:SF6">
    <property type="entry name" value="HYALURONAN MEDIATED MOTILITY RECEPTOR"/>
    <property type="match status" value="1"/>
</dbReference>
<accession>A0AAQ0CIC1</accession>
<reference evidence="3" key="1">
    <citation type="submission" date="2020-12" db="EMBL/GenBank/DDBJ databases">
        <title>Genome reconstruction of Halomonas venusta strain DSM 4743.</title>
        <authorList>
            <person name="Aguirre-Garrido J.F."/>
            <person name="Hernandez-Soto L.M."/>
            <person name="Martinez-Abarca F."/>
        </authorList>
    </citation>
    <scope>NUCLEOTIDE SEQUENCE</scope>
    <source>
        <strain evidence="3">4743</strain>
    </source>
</reference>
<keyword evidence="1" id="KW-0175">Coiled coil</keyword>
<evidence type="ECO:0000256" key="2">
    <source>
        <dbReference type="SAM" id="Phobius"/>
    </source>
</evidence>
<feature type="coiled-coil region" evidence="1">
    <location>
        <begin position="514"/>
        <end position="573"/>
    </location>
</feature>
<dbReference type="Proteomes" id="UP000663479">
    <property type="component" value="Chromosome"/>
</dbReference>
<name>A0AAQ0CIC1_9GAMM</name>
<feature type="transmembrane region" description="Helical" evidence="2">
    <location>
        <begin position="403"/>
        <end position="426"/>
    </location>
</feature>
<keyword evidence="2" id="KW-1133">Transmembrane helix</keyword>
<feature type="coiled-coil region" evidence="1">
    <location>
        <begin position="1156"/>
        <end position="1265"/>
    </location>
</feature>
<keyword evidence="2" id="KW-0812">Transmembrane</keyword>
<protein>
    <submittedName>
        <fullName evidence="3">Uncharacterized protein</fullName>
    </submittedName>
</protein>
<feature type="coiled-coil region" evidence="1">
    <location>
        <begin position="463"/>
        <end position="490"/>
    </location>
</feature>
<dbReference type="RefSeq" id="WP_146943439.1">
    <property type="nucleotide sequence ID" value="NZ_BJUL01000006.1"/>
</dbReference>
<sequence>MAKQYKTGLIITGDASGGIQAIKATDNELGKLNQGFDQGSRRSRQFNQDVNATSQGLTVLKRAAAPIAGAIAGMFAANTLQNQIDWGDQLQKTNLRIGASTEALSQYNYVAKLSGVEFGQLTTAWQRQTRRIAEAAAGTGVASKALDRLGLSAKDLNQLAPEEQFERIAAAMQNVESSSERVALAQKLWDSEGVKLVQIVNQGTDAIAAMRAEADALGLTISQDTANAMATYNDEVDRLKFAAQGLSQTLAGELVPTMTSGLQATSAFIQEIGGAEVILNALTDVVGITAALLAGRYAAAVAASTQKMIARELSLRAQIKAEVAATAASTRRTAAERQSAMALLSTARIEEQATRGTAAHAFALQQLSVARVRAAEAAGAHTAATNIATAATQRGTVAARGLALAYALVGGPLGLLVGGAGLLYVFRDELNLTGQRAGLTEDQIHDLRDEMKGMSQDDLSGSLSSLNAELDTATIKAATAREELAKLRSESRGSGALGFGGGELGSEISGMQAVAEAQERIAELNDRINVARGETASRIEQNANAFVVYADRIEEANEETRRAEELNKTLSTSAADAADKTTTLANSYEDLLDRIQPNRRAARQYAQDVGVLNLALATGRMTTVQYMQSMGMLQESFQAAQRETDKTAKASEDASQRIANSFISWETVADNTLRNVDDSGRDAWLGLIDGSTSALDTVERAFQQTFANIAHMLTTQKLTFKVAGMMGLDTIGMPGGGGFGGLGNLISGGKSLLGLGSTAAPSLAMQGGLSSAALASAGQVAGGAAYGGWAGSAASGAALGNSAGLASSIASGISTAMPWIAGGLAIDSLLGGGITKAIGGLFGSKSRGPSFDLMTTDQDPNRVFEDVQHGVKARSSFGNIGFHGANTNRLQETFGSFGQATEFLEAIAASDDLLASLARSPEELNAMSAAVKDVRLQASDAAGITEQLGRRTAAAIGAMNSDFGALIDSAITQIADPDKMTNALLAVLNIEGLIQSLNGQIQSDVATHLEANTQDIQGTANSLTQAINATVFLGNSAERLNLQFDDTAGGAIHYAWAMQEAVGGMDALNNKSASYYQNYFTQAEREAELREQISETMRELGLEMPKTRDGFRALVEAQSLNTDAGTANVAALLQLESAFAQLVPATQDATNAIDDNATAQRSAADIAREKAQLERELLQAQGNTTALRQLELDALYESNRGIQKQIYAIKDAEQAEQERVRAQAERQRELDRQAQEAARAAEEAARAYQDAVSAAQQGVDQAKQQVQQAYHTFDQQSFDLQISYLGLVGDAEQALTMQRERELKAIDESLRPFQERLWALEDEAAAQEKAKQASRDYASELASIQNQLGSTFNSISQWIDQRNATSGTPNMNLGEAGDQFARQLELAKSGDRDALQGITEYADRYLKAGEEMYASGSGFQRIQEDVLKSLQDLPDQISAEEYLATEITNKLGEVITSFDDMIKLSLANEIERAVFASQYTIGTLIDFAVGSNDLPDDLRTVLGNQAHRLDSTINYLIGTSELSEDDRALALNVSNNLVSTVDQLLGSELGWDDKRLALNTTNTLSSTVDLTLGADVSKETRQLALLNSNTLLATINAAQADGITDETRALALNSANSIATDVNAVLGSNVSDAAKQLAISTSNNITSAVHAILTSDSSDAAMNLALNGTNTIRTFVRGLDHRLTDPDAKALALESSNYLTSTIRGVIDSRMPEAAKKLALKETNTLTTTIKAALADGKLTRDERRLIDARSESIVKRLQTGGNLNLTRDEWAVINAAGGTQRLNMLADVAFKDADLKHLDDVAKNTAEGGKSIAERAREQLESLNTLGEAMNGNVAALIGLDKSVLSLSGAINKLLNANENLLKLSMPDKPGGFGGSGRPTMPGAPDGSIADPNADPDTVAGGLGLMYQRFQSEWSRLSRNSQVANNTPDDIVNRAYRGVGGSAVAEMAQLIREIRTAGGDVSGGYIRDINPLHFFAQGGVFTNQVVSSPALFNMGLMGEAGPEAIMPLTRGSGGVLGVRAEIPPMPQLPLLDQNDVTQVLRDLVNENRMLNQRLEKIERHTGAAVQVQQAGFSRQINEQQRSNKALGDLASKARLEAAR</sequence>
<dbReference type="InterPro" id="IPR026203">
    <property type="entry name" value="IHABP"/>
</dbReference>
<dbReference type="PANTHER" id="PTHR18956">
    <property type="entry name" value="HYALURONAN MEDIATED MOTILITY RECEPTOR"/>
    <property type="match status" value="1"/>
</dbReference>
<evidence type="ECO:0000256" key="1">
    <source>
        <dbReference type="SAM" id="Coils"/>
    </source>
</evidence>
<dbReference type="GO" id="GO:0005540">
    <property type="term" value="F:hyaluronic acid binding"/>
    <property type="evidence" value="ECO:0007669"/>
    <property type="project" value="InterPro"/>
</dbReference>
<gene>
    <name evidence="3" type="ORF">JDS37_09415</name>
</gene>
<evidence type="ECO:0000313" key="4">
    <source>
        <dbReference type="Proteomes" id="UP000663479"/>
    </source>
</evidence>
<proteinExistence type="predicted"/>
<evidence type="ECO:0000313" key="3">
    <source>
        <dbReference type="EMBL" id="QRL05124.1"/>
    </source>
</evidence>
<organism evidence="3 4">
    <name type="scientific">Vreelandella venusta</name>
    <dbReference type="NCBI Taxonomy" id="44935"/>
    <lineage>
        <taxon>Bacteria</taxon>
        <taxon>Pseudomonadati</taxon>
        <taxon>Pseudomonadota</taxon>
        <taxon>Gammaproteobacteria</taxon>
        <taxon>Oceanospirillales</taxon>
        <taxon>Halomonadaceae</taxon>
        <taxon>Vreelandella</taxon>
    </lineage>
</organism>
<dbReference type="EMBL" id="CP066539">
    <property type="protein sequence ID" value="QRL05124.1"/>
    <property type="molecule type" value="Genomic_DNA"/>
</dbReference>